<keyword evidence="7 10" id="KW-0256">Endoplasmic reticulum</keyword>
<dbReference type="PANTHER" id="PTHR21049:SF0">
    <property type="entry name" value="DOLICHYL-DIPHOSPHOOLIGOSACCHARIDE--PROTEIN GLYCOSYLTRANSFERASE SUBUNIT 1"/>
    <property type="match status" value="1"/>
</dbReference>
<evidence type="ECO:0000313" key="11">
    <source>
        <dbReference type="EMBL" id="ORE05578.1"/>
    </source>
</evidence>
<dbReference type="OrthoDB" id="310030at2759"/>
<dbReference type="EMBL" id="KV921942">
    <property type="protein sequence ID" value="ORE05578.1"/>
    <property type="molecule type" value="Genomic_DNA"/>
</dbReference>
<reference evidence="11" key="1">
    <citation type="journal article" date="2016" name="Proc. Natl. Acad. Sci. U.S.A.">
        <title>Lipid metabolic changes in an early divergent fungus govern the establishment of a mutualistic symbiosis with endobacteria.</title>
        <authorList>
            <person name="Lastovetsky O.A."/>
            <person name="Gaspar M.L."/>
            <person name="Mondo S.J."/>
            <person name="LaButti K.M."/>
            <person name="Sandor L."/>
            <person name="Grigoriev I.V."/>
            <person name="Henry S.A."/>
            <person name="Pawlowska T.E."/>
        </authorList>
    </citation>
    <scope>NUCLEOTIDE SEQUENCE [LARGE SCALE GENOMIC DNA]</scope>
    <source>
        <strain evidence="11">ATCC 52814</strain>
    </source>
</reference>
<comment type="subunit">
    <text evidence="10">Component of the oligosaccharyltransferase (OST) complex.</text>
</comment>
<evidence type="ECO:0000256" key="2">
    <source>
        <dbReference type="ARBA" id="ARBA00004115"/>
    </source>
</evidence>
<name>A0A1X0R0W2_RHIZD</name>
<evidence type="ECO:0000256" key="4">
    <source>
        <dbReference type="ARBA" id="ARBA00008905"/>
    </source>
</evidence>
<feature type="transmembrane region" description="Helical" evidence="10">
    <location>
        <begin position="444"/>
        <end position="461"/>
    </location>
</feature>
<comment type="pathway">
    <text evidence="3 10">Protein modification; protein glycosylation.</text>
</comment>
<dbReference type="PANTHER" id="PTHR21049">
    <property type="entry name" value="RIBOPHORIN I"/>
    <property type="match status" value="1"/>
</dbReference>
<evidence type="ECO:0000256" key="9">
    <source>
        <dbReference type="ARBA" id="ARBA00023136"/>
    </source>
</evidence>
<dbReference type="Proteomes" id="UP000242414">
    <property type="component" value="Unassembled WGS sequence"/>
</dbReference>
<organism evidence="11">
    <name type="scientific">Rhizopus microsporus var. microsporus</name>
    <dbReference type="NCBI Taxonomy" id="86635"/>
    <lineage>
        <taxon>Eukaryota</taxon>
        <taxon>Fungi</taxon>
        <taxon>Fungi incertae sedis</taxon>
        <taxon>Mucoromycota</taxon>
        <taxon>Mucoromycotina</taxon>
        <taxon>Mucoromycetes</taxon>
        <taxon>Mucorales</taxon>
        <taxon>Mucorineae</taxon>
        <taxon>Rhizopodaceae</taxon>
        <taxon>Rhizopus</taxon>
    </lineage>
</organism>
<accession>A0A1X0R0W2</accession>
<keyword evidence="8 10" id="KW-1133">Transmembrane helix</keyword>
<evidence type="ECO:0000256" key="7">
    <source>
        <dbReference type="ARBA" id="ARBA00022824"/>
    </source>
</evidence>
<dbReference type="InterPro" id="IPR007676">
    <property type="entry name" value="Ribophorin_I"/>
</dbReference>
<evidence type="ECO:0000256" key="3">
    <source>
        <dbReference type="ARBA" id="ARBA00004922"/>
    </source>
</evidence>
<feature type="chain" id="PRO_5011830302" description="Dolichyl-diphosphooligosaccharide--protein glycosyltransferase subunit 1" evidence="10">
    <location>
        <begin position="28"/>
        <end position="476"/>
    </location>
</feature>
<keyword evidence="6 10" id="KW-0732">Signal</keyword>
<proteinExistence type="inferred from homology"/>
<gene>
    <name evidence="11" type="ORF">BCV72DRAFT_250546</name>
</gene>
<protein>
    <recommendedName>
        <fullName evidence="10">Dolichyl-diphosphooligosaccharide--protein glycosyltransferase subunit 1</fullName>
    </recommendedName>
</protein>
<evidence type="ECO:0000256" key="10">
    <source>
        <dbReference type="RuleBase" id="RU361143"/>
    </source>
</evidence>
<comment type="subcellular location">
    <subcellularLocation>
        <location evidence="2 10">Endoplasmic reticulum membrane</location>
        <topology evidence="2 10">Single-pass type I membrane protein</topology>
    </subcellularLocation>
</comment>
<dbReference type="VEuPathDB" id="FungiDB:BCV72DRAFT_250546"/>
<evidence type="ECO:0000256" key="8">
    <source>
        <dbReference type="ARBA" id="ARBA00022989"/>
    </source>
</evidence>
<comment type="function">
    <text evidence="1 10">Subunit of the oligosaccharyl transferase (OST) complex that catalyzes the initial transfer of a defined glycan (Glc(3)Man(9)GlcNAc(2) in eukaryotes) from the lipid carrier dolichol-pyrophosphate to an asparagine residue within an Asn-X-Ser/Thr consensus motif in nascent polypeptide chains, the first step in protein N-glycosylation. N-glycosylation occurs cotranslationally and the complex associates with the Sec61 complex at the channel-forming translocon complex that mediates protein translocation across the endoplasmic reticulum (ER). All subunits are required for a maximal enzyme activity.</text>
</comment>
<dbReference type="UniPathway" id="UPA00378"/>
<dbReference type="GO" id="GO:0018279">
    <property type="term" value="P:protein N-linked glycosylation via asparagine"/>
    <property type="evidence" value="ECO:0007669"/>
    <property type="project" value="TreeGrafter"/>
</dbReference>
<evidence type="ECO:0000256" key="1">
    <source>
        <dbReference type="ARBA" id="ARBA00002791"/>
    </source>
</evidence>
<keyword evidence="5 10" id="KW-0812">Transmembrane</keyword>
<evidence type="ECO:0000256" key="6">
    <source>
        <dbReference type="ARBA" id="ARBA00022729"/>
    </source>
</evidence>
<dbReference type="Pfam" id="PF04597">
    <property type="entry name" value="Ribophorin_I"/>
    <property type="match status" value="1"/>
</dbReference>
<dbReference type="AlphaFoldDB" id="A0A1X0R0W2"/>
<dbReference type="GO" id="GO:0008250">
    <property type="term" value="C:oligosaccharyltransferase complex"/>
    <property type="evidence" value="ECO:0007669"/>
    <property type="project" value="UniProtKB-UniRule"/>
</dbReference>
<sequence>MSVVRFMCRPLLPLLLLLIAFNHVCYALTIPKQFENTKIIRTFEVNSGIAREDTGIRAKNIGDGSASEYYFYLPNVLYKNVASVSAFLRKQKTELQVTLEGLDAEKEVYIYKIDLKEHSVQPNEDVLLGIKVAYTHVIKPMPAKLPQLARQHTMIAFNSYFLSPYFTKEIKTTLTTPTQNVVSHVGDLGKSSLNGNKVTYGPYENVEPLSFGVATCHFENLQPILTVPSLRRDIEVSHWGKNLAVEEHYSLRNDGASLETNFNRVQYQMTAHIHSQTNVLKELSFKLPPSAQDAYFRDEVGNVSTSHFRVENKNAVLELAPRYPIFGGWNYTWYHGYNADLGSFVRKSKTSGKYILNVKFVENVNDMVIDKAVVRVILPEGASNIKVHSPFSIDAQSIASHFTYFDSTGRVMVVLEKNKVVREHEQFIQIEYDYSISELLRKPIVASTALLLLFVTSILFGKASFNIGKEQKVNGL</sequence>
<keyword evidence="9 10" id="KW-0472">Membrane</keyword>
<evidence type="ECO:0000256" key="5">
    <source>
        <dbReference type="ARBA" id="ARBA00022692"/>
    </source>
</evidence>
<comment type="similarity">
    <text evidence="4 10">Belongs to the OST1 family.</text>
</comment>
<feature type="signal peptide" evidence="10">
    <location>
        <begin position="1"/>
        <end position="27"/>
    </location>
</feature>